<name>X1SY18_9ZZZZ</name>
<organism evidence="2">
    <name type="scientific">marine sediment metagenome</name>
    <dbReference type="NCBI Taxonomy" id="412755"/>
    <lineage>
        <taxon>unclassified sequences</taxon>
        <taxon>metagenomes</taxon>
        <taxon>ecological metagenomes</taxon>
    </lineage>
</organism>
<keyword evidence="1" id="KW-0472">Membrane</keyword>
<accession>X1SY18</accession>
<proteinExistence type="predicted"/>
<protein>
    <submittedName>
        <fullName evidence="2">Uncharacterized protein</fullName>
    </submittedName>
</protein>
<sequence>MVQWIPIGNIPELLNSNIYVFLNIGIAVGFSRKLLVRVFEKIAENLDISYVIKAGESKNK</sequence>
<dbReference type="EMBL" id="BARW01011089">
    <property type="protein sequence ID" value="GAI84006.1"/>
    <property type="molecule type" value="Genomic_DNA"/>
</dbReference>
<comment type="caution">
    <text evidence="2">The sequence shown here is derived from an EMBL/GenBank/DDBJ whole genome shotgun (WGS) entry which is preliminary data.</text>
</comment>
<keyword evidence="1" id="KW-1133">Transmembrane helix</keyword>
<feature type="transmembrane region" description="Helical" evidence="1">
    <location>
        <begin position="18"/>
        <end position="35"/>
    </location>
</feature>
<reference evidence="2" key="1">
    <citation type="journal article" date="2014" name="Front. Microbiol.">
        <title>High frequency of phylogenetically diverse reductive dehalogenase-homologous genes in deep subseafloor sedimentary metagenomes.</title>
        <authorList>
            <person name="Kawai M."/>
            <person name="Futagami T."/>
            <person name="Toyoda A."/>
            <person name="Takaki Y."/>
            <person name="Nishi S."/>
            <person name="Hori S."/>
            <person name="Arai W."/>
            <person name="Tsubouchi T."/>
            <person name="Morono Y."/>
            <person name="Uchiyama I."/>
            <person name="Ito T."/>
            <person name="Fujiyama A."/>
            <person name="Inagaki F."/>
            <person name="Takami H."/>
        </authorList>
    </citation>
    <scope>NUCLEOTIDE SEQUENCE</scope>
    <source>
        <strain evidence="2">Expedition CK06-06</strain>
    </source>
</reference>
<evidence type="ECO:0000313" key="2">
    <source>
        <dbReference type="EMBL" id="GAI84006.1"/>
    </source>
</evidence>
<gene>
    <name evidence="2" type="ORF">S12H4_21540</name>
</gene>
<dbReference type="AlphaFoldDB" id="X1SY18"/>
<keyword evidence="1" id="KW-0812">Transmembrane</keyword>
<evidence type="ECO:0000256" key="1">
    <source>
        <dbReference type="SAM" id="Phobius"/>
    </source>
</evidence>